<keyword evidence="3" id="KW-1185">Reference proteome</keyword>
<gene>
    <name evidence="2" type="ORF">CLAFUR5_05117</name>
</gene>
<dbReference type="OrthoDB" id="3935740at2759"/>
<dbReference type="GeneID" id="71984995"/>
<evidence type="ECO:0000256" key="1">
    <source>
        <dbReference type="SAM" id="SignalP"/>
    </source>
</evidence>
<dbReference type="AlphaFoldDB" id="A0A9Q8LG28"/>
<reference evidence="2" key="2">
    <citation type="journal article" date="2022" name="Microb. Genom.">
        <title>A chromosome-scale genome assembly of the tomato pathogen Cladosporium fulvum reveals a compartmentalized genome architecture and the presence of a dispensable chromosome.</title>
        <authorList>
            <person name="Zaccaron A.Z."/>
            <person name="Chen L.H."/>
            <person name="Samaras A."/>
            <person name="Stergiopoulos I."/>
        </authorList>
    </citation>
    <scope>NUCLEOTIDE SEQUENCE</scope>
    <source>
        <strain evidence="2">Race5_Kim</strain>
    </source>
</reference>
<dbReference type="RefSeq" id="XP_047761132.1">
    <property type="nucleotide sequence ID" value="XM_047904265.1"/>
</dbReference>
<protein>
    <recommendedName>
        <fullName evidence="4">Apple domain-containing protein</fullName>
    </recommendedName>
</protein>
<dbReference type="KEGG" id="ffu:CLAFUR5_05117"/>
<accession>A0A9Q8LG28</accession>
<dbReference type="Proteomes" id="UP000756132">
    <property type="component" value="Chromosome 4"/>
</dbReference>
<name>A0A9Q8LG28_PASFU</name>
<evidence type="ECO:0000313" key="2">
    <source>
        <dbReference type="EMBL" id="UJO16766.1"/>
    </source>
</evidence>
<keyword evidence="1" id="KW-0732">Signal</keyword>
<proteinExistence type="predicted"/>
<evidence type="ECO:0000313" key="3">
    <source>
        <dbReference type="Proteomes" id="UP000756132"/>
    </source>
</evidence>
<evidence type="ECO:0008006" key="4">
    <source>
        <dbReference type="Google" id="ProtNLM"/>
    </source>
</evidence>
<organism evidence="2 3">
    <name type="scientific">Passalora fulva</name>
    <name type="common">Tomato leaf mold</name>
    <name type="synonym">Cladosporium fulvum</name>
    <dbReference type="NCBI Taxonomy" id="5499"/>
    <lineage>
        <taxon>Eukaryota</taxon>
        <taxon>Fungi</taxon>
        <taxon>Dikarya</taxon>
        <taxon>Ascomycota</taxon>
        <taxon>Pezizomycotina</taxon>
        <taxon>Dothideomycetes</taxon>
        <taxon>Dothideomycetidae</taxon>
        <taxon>Mycosphaerellales</taxon>
        <taxon>Mycosphaerellaceae</taxon>
        <taxon>Fulvia</taxon>
    </lineage>
</organism>
<reference evidence="2" key="1">
    <citation type="submission" date="2021-12" db="EMBL/GenBank/DDBJ databases">
        <authorList>
            <person name="Zaccaron A."/>
            <person name="Stergiopoulos I."/>
        </authorList>
    </citation>
    <scope>NUCLEOTIDE SEQUENCE</scope>
    <source>
        <strain evidence="2">Race5_Kim</strain>
    </source>
</reference>
<feature type="chain" id="PRO_5040157760" description="Apple domain-containing protein" evidence="1">
    <location>
        <begin position="19"/>
        <end position="517"/>
    </location>
</feature>
<sequence>MSTARASLLMALVGSTLADHSLAERQTTPICGITGTESQLPSAVSVLRANRSPTGCINFCKKSRSCRSFAVSSTFCWLCNHAGGTNFRYNAASNYKAPHLIQQLPPARPVAVLCPLLSPTFKVDCKSKITVVQNNQPFSIDKSPRTIRTAAGTTAEGMLAHPLKLSSTSRARRRSIYSEGLVPRCVKNLEQLVCRDKKDATPPTANGWSSKGSDWIPDFTIYGACIKAAELYANVVASPIGAKAFIDTGRNRCTCMCPNPTLLCGTTAENAYCTNIFSNERENCGGCGRTCPEGTKCKGGNCVCPIDQCGSTCLDLRQNPFHCGACNNACLSAEPCCTKGACIAAPKECVAGLSNPTSQSDFEQDWKVDACADCRTGYDEGYDKNGESEVFVVTPKDKGHSVVEFSTMMTACPGQNYKLGFGMFRDQGSDSCELTIPAGGRQLSTINILKWNENGNEQRLQDRTIDAGSFQAGGVVQKNRLSLNVPLAFSMKCSGVFADSFDGQNQVRFGHFALTAA</sequence>
<dbReference type="EMBL" id="CP090166">
    <property type="protein sequence ID" value="UJO16766.1"/>
    <property type="molecule type" value="Genomic_DNA"/>
</dbReference>
<feature type="signal peptide" evidence="1">
    <location>
        <begin position="1"/>
        <end position="18"/>
    </location>
</feature>